<feature type="compositionally biased region" description="Low complexity" evidence="1">
    <location>
        <begin position="232"/>
        <end position="244"/>
    </location>
</feature>
<dbReference type="EMBL" id="AZDJ01000030">
    <property type="protein sequence ID" value="KRK71028.1"/>
    <property type="molecule type" value="Genomic_DNA"/>
</dbReference>
<dbReference type="AlphaFoldDB" id="A0A0R1JRI4"/>
<dbReference type="Gene3D" id="2.60.40.740">
    <property type="match status" value="1"/>
</dbReference>
<keyword evidence="3" id="KW-0732">Signal</keyword>
<comment type="caution">
    <text evidence="6">The sequence shown here is derived from an EMBL/GenBank/DDBJ whole genome shotgun (WGS) entry which is preliminary data.</text>
</comment>
<feature type="chain" id="PRO_5039626694" evidence="3">
    <location>
        <begin position="25"/>
        <end position="537"/>
    </location>
</feature>
<feature type="region of interest" description="Disordered" evidence="1">
    <location>
        <begin position="230"/>
        <end position="253"/>
    </location>
</feature>
<evidence type="ECO:0000313" key="7">
    <source>
        <dbReference type="Proteomes" id="UP000051804"/>
    </source>
</evidence>
<name>A0A0R1JRI4_9LACO</name>
<evidence type="ECO:0000256" key="3">
    <source>
        <dbReference type="SAM" id="SignalP"/>
    </source>
</evidence>
<dbReference type="OrthoDB" id="3199332at2"/>
<organism evidence="6 7">
    <name type="scientific">Lacticaseibacillus nasuensis JCM 17158</name>
    <dbReference type="NCBI Taxonomy" id="1291734"/>
    <lineage>
        <taxon>Bacteria</taxon>
        <taxon>Bacillati</taxon>
        <taxon>Bacillota</taxon>
        <taxon>Bacilli</taxon>
        <taxon>Lactobacillales</taxon>
        <taxon>Lactobacillaceae</taxon>
        <taxon>Lacticaseibacillus</taxon>
    </lineage>
</organism>
<proteinExistence type="predicted"/>
<gene>
    <name evidence="6" type="ORF">FD02_GL000212</name>
</gene>
<protein>
    <submittedName>
        <fullName evidence="6">Uncharacterized protein</fullName>
    </submittedName>
</protein>
<sequence>MNKAKLGHVIGVCGLALGALGAVATPAFTRSTPSSVTASTVEDDTTMRSITLHKYAGTPATSGDNSKVPDASDVPTGAKALGGISFKITKVAKVAGKTLSASDTSSYTTDASFAAQTVTTDDKGTAKADLGAGTTGDGYYLVVEQPSDAVKTAAAPFIVHVPLTTTDASTNTQTLTYDVNIFPKNEIDEANLQLNPTKTLFDDGKEVTADSVKTGSTVYWDMTINRPADIHGSGVETEGTTETSAPDKDGNTVTTTTTKWKTYASELNMVDVLDTTKMGDAKITKVVISSPSTSDPTKMVSVPLTEDTDYKVTTEEDTTNKTNTVTVSLTAAGIAKFAAADKGSKLVATLSTTVNAQKDAEVSNTFKTNYKGTITPDQTQTQTTVPDQKPTVYFGNIDADKTDEDGKAVPDAVFTLYSDADAKTPVTDKDGNTLTAKSDANGKVEFTGLEVDPDTKTQKYYLVETDAPAGYDVDGKIHEVTATQDSTPDVTVVDHDNMLPNLPLTGSQARILFYAMTTGLIVVGAAGVYIIKRRQNA</sequence>
<dbReference type="Pfam" id="PF16555">
    <property type="entry name" value="GramPos_pilinD1"/>
    <property type="match status" value="1"/>
</dbReference>
<keyword evidence="2" id="KW-0812">Transmembrane</keyword>
<dbReference type="NCBIfam" id="NF033902">
    <property type="entry name" value="iso_D2_wall_anc"/>
    <property type="match status" value="1"/>
</dbReference>
<feature type="domain" description="SpaA-like prealbumin fold" evidence="5">
    <location>
        <begin position="395"/>
        <end position="494"/>
    </location>
</feature>
<dbReference type="InterPro" id="IPR041033">
    <property type="entry name" value="SpaA_PFL_dom_1"/>
</dbReference>
<dbReference type="Pfam" id="PF17802">
    <property type="entry name" value="SpaA"/>
    <property type="match status" value="1"/>
</dbReference>
<reference evidence="6 7" key="1">
    <citation type="journal article" date="2015" name="Genome Announc.">
        <title>Expanding the biotechnology potential of lactobacilli through comparative genomics of 213 strains and associated genera.</title>
        <authorList>
            <person name="Sun Z."/>
            <person name="Harris H.M."/>
            <person name="McCann A."/>
            <person name="Guo C."/>
            <person name="Argimon S."/>
            <person name="Zhang W."/>
            <person name="Yang X."/>
            <person name="Jeffery I.B."/>
            <person name="Cooney J.C."/>
            <person name="Kagawa T.F."/>
            <person name="Liu W."/>
            <person name="Song Y."/>
            <person name="Salvetti E."/>
            <person name="Wrobel A."/>
            <person name="Rasinkangas P."/>
            <person name="Parkhill J."/>
            <person name="Rea M.C."/>
            <person name="O'Sullivan O."/>
            <person name="Ritari J."/>
            <person name="Douillard F.P."/>
            <person name="Paul Ross R."/>
            <person name="Yang R."/>
            <person name="Briner A.E."/>
            <person name="Felis G.E."/>
            <person name="de Vos W.M."/>
            <person name="Barrangou R."/>
            <person name="Klaenhammer T.R."/>
            <person name="Caufield P.W."/>
            <person name="Cui Y."/>
            <person name="Zhang H."/>
            <person name="O'Toole P.W."/>
        </authorList>
    </citation>
    <scope>NUCLEOTIDE SEQUENCE [LARGE SCALE GENOMIC DNA]</scope>
    <source>
        <strain evidence="6 7">JCM 17158</strain>
    </source>
</reference>
<dbReference type="Gene3D" id="2.60.40.10">
    <property type="entry name" value="Immunoglobulins"/>
    <property type="match status" value="2"/>
</dbReference>
<evidence type="ECO:0000256" key="2">
    <source>
        <dbReference type="SAM" id="Phobius"/>
    </source>
</evidence>
<dbReference type="PATRIC" id="fig|1291734.4.peg.220"/>
<feature type="domain" description="Gram-positive pilin subunit D1 N-terminal" evidence="4">
    <location>
        <begin position="49"/>
        <end position="186"/>
    </location>
</feature>
<accession>A0A0R1JRI4</accession>
<evidence type="ECO:0000313" key="6">
    <source>
        <dbReference type="EMBL" id="KRK71028.1"/>
    </source>
</evidence>
<dbReference type="InterPro" id="IPR013783">
    <property type="entry name" value="Ig-like_fold"/>
</dbReference>
<feature type="signal peptide" evidence="3">
    <location>
        <begin position="1"/>
        <end position="24"/>
    </location>
</feature>
<dbReference type="STRING" id="1291734.FD02_GL000212"/>
<dbReference type="InterPro" id="IPR032364">
    <property type="entry name" value="GramPos_pilinD1_N"/>
</dbReference>
<dbReference type="Proteomes" id="UP000051804">
    <property type="component" value="Unassembled WGS sequence"/>
</dbReference>
<keyword evidence="7" id="KW-1185">Reference proteome</keyword>
<evidence type="ECO:0000259" key="5">
    <source>
        <dbReference type="Pfam" id="PF17802"/>
    </source>
</evidence>
<feature type="transmembrane region" description="Helical" evidence="2">
    <location>
        <begin position="511"/>
        <end position="531"/>
    </location>
</feature>
<evidence type="ECO:0000256" key="1">
    <source>
        <dbReference type="SAM" id="MobiDB-lite"/>
    </source>
</evidence>
<keyword evidence="2" id="KW-0472">Membrane</keyword>
<dbReference type="InterPro" id="IPR048052">
    <property type="entry name" value="FM1-like"/>
</dbReference>
<keyword evidence="2" id="KW-1133">Transmembrane helix</keyword>
<dbReference type="RefSeq" id="WP_056951694.1">
    <property type="nucleotide sequence ID" value="NZ_AZDJ01000030.1"/>
</dbReference>
<evidence type="ECO:0000259" key="4">
    <source>
        <dbReference type="Pfam" id="PF16555"/>
    </source>
</evidence>